<protein>
    <submittedName>
        <fullName evidence="4">UCH_1 domain-containing protein</fullName>
    </submittedName>
</protein>
<organism evidence="3 4">
    <name type="scientific">Syphacia muris</name>
    <dbReference type="NCBI Taxonomy" id="451379"/>
    <lineage>
        <taxon>Eukaryota</taxon>
        <taxon>Metazoa</taxon>
        <taxon>Ecdysozoa</taxon>
        <taxon>Nematoda</taxon>
        <taxon>Chromadorea</taxon>
        <taxon>Rhabditida</taxon>
        <taxon>Spirurina</taxon>
        <taxon>Oxyuridomorpha</taxon>
        <taxon>Oxyuroidea</taxon>
        <taxon>Oxyuridae</taxon>
        <taxon>Syphacia</taxon>
    </lineage>
</organism>
<evidence type="ECO:0000313" key="4">
    <source>
        <dbReference type="WBParaSite" id="SMUV_0000200301-mRNA-1"/>
    </source>
</evidence>
<dbReference type="PANTHER" id="PTHR15728:SF0">
    <property type="entry name" value="PAN2-PAN3 DEADENYLATION COMPLEX CATALYTIC SUBUNIT PAN2"/>
    <property type="match status" value="1"/>
</dbReference>
<dbReference type="InterPro" id="IPR038765">
    <property type="entry name" value="Papain-like_cys_pep_sf"/>
</dbReference>
<evidence type="ECO:0000259" key="2">
    <source>
        <dbReference type="Pfam" id="PF13423"/>
    </source>
</evidence>
<evidence type="ECO:0000313" key="3">
    <source>
        <dbReference type="Proteomes" id="UP000046393"/>
    </source>
</evidence>
<dbReference type="InterPro" id="IPR050785">
    <property type="entry name" value="PAN2-PAN3_catalytic_subunit"/>
</dbReference>
<dbReference type="InterPro" id="IPR028881">
    <property type="entry name" value="PAN2_UCH_dom"/>
</dbReference>
<dbReference type="PANTHER" id="PTHR15728">
    <property type="entry name" value="DEADENYLATION COMPLEX CATALYTIC SUBUNIT PAN2"/>
    <property type="match status" value="1"/>
</dbReference>
<feature type="domain" description="PAN2 UCH" evidence="2">
    <location>
        <begin position="71"/>
        <end position="170"/>
    </location>
</feature>
<dbReference type="WBParaSite" id="SMUV_0000200301-mRNA-1">
    <property type="protein sequence ID" value="SMUV_0000200301-mRNA-1"/>
    <property type="gene ID" value="SMUV_0000200301"/>
</dbReference>
<dbReference type="Gene3D" id="3.90.70.10">
    <property type="entry name" value="Cysteine proteinases"/>
    <property type="match status" value="1"/>
</dbReference>
<dbReference type="GO" id="GO:0000289">
    <property type="term" value="P:nuclear-transcribed mRNA poly(A) tail shortening"/>
    <property type="evidence" value="ECO:0007669"/>
    <property type="project" value="TreeGrafter"/>
</dbReference>
<dbReference type="SUPFAM" id="SSF54001">
    <property type="entry name" value="Cysteine proteinases"/>
    <property type="match status" value="1"/>
</dbReference>
<evidence type="ECO:0000256" key="1">
    <source>
        <dbReference type="SAM" id="MobiDB-lite"/>
    </source>
</evidence>
<dbReference type="AlphaFoldDB" id="A0A0N5ACX3"/>
<accession>A0A0N5ACX3</accession>
<dbReference type="GO" id="GO:0000932">
    <property type="term" value="C:P-body"/>
    <property type="evidence" value="ECO:0007669"/>
    <property type="project" value="TreeGrafter"/>
</dbReference>
<sequence length="192" mass="22303">SQFNVKPYSEKSSSASSDDQSEKSECDNSPLSIPKLYNRMRFQTYKSNFDFARYNRTEYISLEPYRPLPQANAILMALFHVTSVRNYFLKHVCESDYCLSCEIGFLYRMLIDRVPTQPASVTNFARCLRSMGEYSHLFDQNSEKSFMEKTRAFMESLFQRLQKEFMAVNGARSFLSSFSGNYGNGRLFFGKP</sequence>
<dbReference type="Proteomes" id="UP000046393">
    <property type="component" value="Unplaced"/>
</dbReference>
<dbReference type="STRING" id="451379.A0A0N5ACX3"/>
<proteinExistence type="predicted"/>
<feature type="region of interest" description="Disordered" evidence="1">
    <location>
        <begin position="1"/>
        <end position="30"/>
    </location>
</feature>
<dbReference type="GO" id="GO:0004535">
    <property type="term" value="F:poly(A)-specific ribonuclease activity"/>
    <property type="evidence" value="ECO:0007669"/>
    <property type="project" value="TreeGrafter"/>
</dbReference>
<dbReference type="Pfam" id="PF13423">
    <property type="entry name" value="UCH_1"/>
    <property type="match status" value="1"/>
</dbReference>
<dbReference type="GO" id="GO:0031251">
    <property type="term" value="C:PAN complex"/>
    <property type="evidence" value="ECO:0007669"/>
    <property type="project" value="TreeGrafter"/>
</dbReference>
<keyword evidence="3" id="KW-1185">Reference proteome</keyword>
<name>A0A0N5ACX3_9BILA</name>
<reference evidence="4" key="1">
    <citation type="submission" date="2017-02" db="UniProtKB">
        <authorList>
            <consortium name="WormBaseParasite"/>
        </authorList>
    </citation>
    <scope>IDENTIFICATION</scope>
</reference>